<reference evidence="2 3" key="1">
    <citation type="submission" date="2020-08" db="EMBL/GenBank/DDBJ databases">
        <title>Sequencing the genomes of 1000 actinobacteria strains.</title>
        <authorList>
            <person name="Klenk H.-P."/>
        </authorList>
    </citation>
    <scope>NUCLEOTIDE SEQUENCE [LARGE SCALE GENOMIC DNA]</scope>
    <source>
        <strain evidence="2 3">DSM 43150</strain>
    </source>
</reference>
<comment type="caution">
    <text evidence="2">The sequence shown here is derived from an EMBL/GenBank/DDBJ whole genome shotgun (WGS) entry which is preliminary data.</text>
</comment>
<evidence type="ECO:0000313" key="2">
    <source>
        <dbReference type="EMBL" id="MBB4753591.1"/>
    </source>
</evidence>
<gene>
    <name evidence="2" type="ORF">BJ964_007752</name>
</gene>
<accession>A0A7W7HN49</accession>
<organism evidence="2 3">
    <name type="scientific">Actinoplanes lobatus</name>
    <dbReference type="NCBI Taxonomy" id="113568"/>
    <lineage>
        <taxon>Bacteria</taxon>
        <taxon>Bacillati</taxon>
        <taxon>Actinomycetota</taxon>
        <taxon>Actinomycetes</taxon>
        <taxon>Micromonosporales</taxon>
        <taxon>Micromonosporaceae</taxon>
        <taxon>Actinoplanes</taxon>
    </lineage>
</organism>
<dbReference type="AlphaFoldDB" id="A0A7W7HN49"/>
<evidence type="ECO:0000313" key="3">
    <source>
        <dbReference type="Proteomes" id="UP000590511"/>
    </source>
</evidence>
<evidence type="ECO:0000256" key="1">
    <source>
        <dbReference type="SAM" id="Phobius"/>
    </source>
</evidence>
<dbReference type="EMBL" id="JACHNC010000001">
    <property type="protein sequence ID" value="MBB4753591.1"/>
    <property type="molecule type" value="Genomic_DNA"/>
</dbReference>
<proteinExistence type="predicted"/>
<keyword evidence="1" id="KW-0472">Membrane</keyword>
<sequence length="32" mass="3574">MRTWLGLLCRAVAVLAGLALLMYAGLWVVEHF</sequence>
<feature type="transmembrane region" description="Helical" evidence="1">
    <location>
        <begin position="7"/>
        <end position="29"/>
    </location>
</feature>
<protein>
    <submittedName>
        <fullName evidence="2">Uncharacterized protein</fullName>
    </submittedName>
</protein>
<keyword evidence="1" id="KW-1133">Transmembrane helix</keyword>
<dbReference type="Proteomes" id="UP000590511">
    <property type="component" value="Unassembled WGS sequence"/>
</dbReference>
<name>A0A7W7HN49_9ACTN</name>
<keyword evidence="1" id="KW-0812">Transmembrane</keyword>